<feature type="region of interest" description="Disordered" evidence="1">
    <location>
        <begin position="1"/>
        <end position="62"/>
    </location>
</feature>
<dbReference type="AlphaFoldDB" id="A0A1Y2MGB2"/>
<dbReference type="Proteomes" id="UP000193240">
    <property type="component" value="Unassembled WGS sequence"/>
</dbReference>
<reference evidence="2 3" key="1">
    <citation type="journal article" date="2017" name="Genome Announc.">
        <title>Genome sequence of the saprophytic ascomycete Epicoccum nigrum ICMP 19927 strain isolated from New Zealand.</title>
        <authorList>
            <person name="Fokin M."/>
            <person name="Fleetwood D."/>
            <person name="Weir B.S."/>
            <person name="Villas-Boas S.G."/>
        </authorList>
    </citation>
    <scope>NUCLEOTIDE SEQUENCE [LARGE SCALE GENOMIC DNA]</scope>
    <source>
        <strain evidence="2 3">ICMP 19927</strain>
    </source>
</reference>
<feature type="region of interest" description="Disordered" evidence="1">
    <location>
        <begin position="410"/>
        <end position="464"/>
    </location>
</feature>
<gene>
    <name evidence="2" type="ORF">B5807_00104</name>
</gene>
<proteinExistence type="predicted"/>
<feature type="compositionally biased region" description="Basic and acidic residues" evidence="1">
    <location>
        <begin position="415"/>
        <end position="445"/>
    </location>
</feature>
<name>A0A1Y2MGB2_EPING</name>
<feature type="compositionally biased region" description="Basic and acidic residues" evidence="1">
    <location>
        <begin position="227"/>
        <end position="243"/>
    </location>
</feature>
<dbReference type="EMBL" id="KZ107838">
    <property type="protein sequence ID" value="OSS55176.1"/>
    <property type="molecule type" value="Genomic_DNA"/>
</dbReference>
<sequence>MAPNTRSNRDAGSSKKRKRSEKSNDSKKAPEKKGYTRLILPNTKKGSIKDPTVKGNWENSVPTTEEEMQQWIADERNLCDEFLKHWKVRAEDTSIGDIKDSLDHELSEEWKKWENFTDIETGEIHDETQRINMENSMRAQHRAFVKTYDAAAANEAHIKYSHAQAQWEDFLYFQNEWNRRGKAQGQLSDWPWRENMVDLYDTHGIGNRGKLPSGGIGPNQLHSFPDNIRHTANGEDRRSHLDKAFPTSDIRLDNRAIGERRSEVEHTRHEKINEGKEEEEESSDDQRKYAVDEELPENHQPYHAVTENNRRTHTSWETNTWGPAVSNKEQVPFKQKQITKSTRPRWRTIDVPRLVREAHTVWDSATTCHQELTEHIVWEKVVELDEDDNPILDEDAAAIDICEKPAYQPQGMVTETHEKSGLYPARKEAYNTRPSDKHPGKRPDEMSVASDEEDNETLTFGDDVSEEDVDLFRLSYLNRLDAEGNIPGAKKPGSKKKDPTPPNTPDGGSDDDSDNDDPKPGSGPSRTKPSKSKPSKSKSTSNKASNAKSLKAKSSKTEPPSAKPSEYDTFSIGRGKDKGFRIAESTRKFSKDIIITQRDRVPLQDDSAADQFDDEGNLLYDVIPHDIRVGGERAKKFKKMRWEWNKAKSVFQLGNSDVTWRPVFVLRKFNKGTGKFEGSHDFIEHVRDLVDQKFSKKSIARYNRSVAQWHDRNDADTLENAGKTQPRWTQGELVPLLQDLNNMAATRGLRWMRDHWTGKDSVISRLKRLNDEYREKTLNLPTRGPDALRGKIGRSKGTDKPKNLKNASNEMLDSYPNDFFTIEDIDRLEEEDNEEDDVEGDAGGDAGDESNETEGPPRKNLKL</sequence>
<dbReference type="InParanoid" id="A0A1Y2MGB2"/>
<organism evidence="2 3">
    <name type="scientific">Epicoccum nigrum</name>
    <name type="common">Soil fungus</name>
    <name type="synonym">Epicoccum purpurascens</name>
    <dbReference type="NCBI Taxonomy" id="105696"/>
    <lineage>
        <taxon>Eukaryota</taxon>
        <taxon>Fungi</taxon>
        <taxon>Dikarya</taxon>
        <taxon>Ascomycota</taxon>
        <taxon>Pezizomycotina</taxon>
        <taxon>Dothideomycetes</taxon>
        <taxon>Pleosporomycetidae</taxon>
        <taxon>Pleosporales</taxon>
        <taxon>Pleosporineae</taxon>
        <taxon>Didymellaceae</taxon>
        <taxon>Epicoccum</taxon>
    </lineage>
</organism>
<evidence type="ECO:0000313" key="3">
    <source>
        <dbReference type="Proteomes" id="UP000193240"/>
    </source>
</evidence>
<feature type="compositionally biased region" description="Basic and acidic residues" evidence="1">
    <location>
        <begin position="21"/>
        <end position="34"/>
    </location>
</feature>
<accession>A0A1Y2MGB2</accession>
<protein>
    <submittedName>
        <fullName evidence="2">Uncharacterized protein</fullName>
    </submittedName>
</protein>
<feature type="compositionally biased region" description="Acidic residues" evidence="1">
    <location>
        <begin position="821"/>
        <end position="852"/>
    </location>
</feature>
<feature type="compositionally biased region" description="Basic and acidic residues" evidence="1">
    <location>
        <begin position="250"/>
        <end position="275"/>
    </location>
</feature>
<feature type="region of interest" description="Disordered" evidence="1">
    <location>
        <begin position="210"/>
        <end position="288"/>
    </location>
</feature>
<feature type="compositionally biased region" description="Low complexity" evidence="1">
    <location>
        <begin position="537"/>
        <end position="549"/>
    </location>
</feature>
<evidence type="ECO:0000256" key="1">
    <source>
        <dbReference type="SAM" id="MobiDB-lite"/>
    </source>
</evidence>
<keyword evidence="3" id="KW-1185">Reference proteome</keyword>
<feature type="region of interest" description="Disordered" evidence="1">
    <location>
        <begin position="483"/>
        <end position="574"/>
    </location>
</feature>
<feature type="region of interest" description="Disordered" evidence="1">
    <location>
        <begin position="777"/>
        <end position="863"/>
    </location>
</feature>
<evidence type="ECO:0000313" key="2">
    <source>
        <dbReference type="EMBL" id="OSS55176.1"/>
    </source>
</evidence>